<dbReference type="InterPro" id="IPR004590">
    <property type="entry name" value="ssDNA_annealing_RecT"/>
</dbReference>
<dbReference type="InterPro" id="IPR018330">
    <property type="entry name" value="RecT_fam"/>
</dbReference>
<reference evidence="1 2" key="1">
    <citation type="submission" date="2013-06" db="EMBL/GenBank/DDBJ databases">
        <authorList>
            <person name="Weinstock G."/>
            <person name="Sodergren E."/>
            <person name="Lobos E.A."/>
            <person name="Fulton L."/>
            <person name="Fulton R."/>
            <person name="Courtney L."/>
            <person name="Fronick C."/>
            <person name="O'Laughlin M."/>
            <person name="Godfrey J."/>
            <person name="Wilson R.M."/>
            <person name="Miner T."/>
            <person name="Farmer C."/>
            <person name="Delehaunty K."/>
            <person name="Cordes M."/>
            <person name="Minx P."/>
            <person name="Tomlinson C."/>
            <person name="Chen J."/>
            <person name="Wollam A."/>
            <person name="Pepin K.H."/>
            <person name="Bhonagiri V."/>
            <person name="Zhang X."/>
            <person name="Warren W."/>
            <person name="Mitreva M."/>
            <person name="Mardis E.R."/>
            <person name="Wilson R.K."/>
        </authorList>
    </citation>
    <scope>NUCLEOTIDE SEQUENCE [LARGE SCALE GENOMIC DNA]</scope>
    <source>
        <strain evidence="1 2">F0279</strain>
    </source>
</reference>
<sequence length="293" mass="33052">MAGTLMNQKKQTKGTVGTTTLKSLINDERTKNKFKELLGNKAAGFLTSLLNTTNGNAQLQEAEPQSVLKAGAIAATLDLPIDPNLGFAYVVPYKRKYKDNRGNWQEKNEAQFQLGYKGFIQLAIRTGQYKKINVTELYEGQFENYDPITDELKYNLDGKISDEVTHYIAYFQTTNGFEKYNVMSKGEIREHAKKFSKTFFKSSSSWQTNFDSMAKKTVLKLLLSKFGILSIEMQTAQKVDQAVIKEVEPNGNVEVEYVDSPGNASDIVEEETANNDTQSDDEIVENFNSEDFF</sequence>
<dbReference type="HOGENOM" id="CLU_071046_1_0_0"/>
<dbReference type="GO" id="GO:0006259">
    <property type="term" value="P:DNA metabolic process"/>
    <property type="evidence" value="ECO:0007669"/>
    <property type="project" value="InterPro"/>
</dbReference>
<dbReference type="NCBIfam" id="TIGR00616">
    <property type="entry name" value="rect"/>
    <property type="match status" value="1"/>
</dbReference>
<proteinExistence type="predicted"/>
<dbReference type="Pfam" id="PF03837">
    <property type="entry name" value="RecT"/>
    <property type="match status" value="1"/>
</dbReference>
<evidence type="ECO:0000313" key="1">
    <source>
        <dbReference type="EMBL" id="ERK48323.1"/>
    </source>
</evidence>
<dbReference type="PATRIC" id="fig|888055.3.peg.1816"/>
<dbReference type="Proteomes" id="UP000016626">
    <property type="component" value="Unassembled WGS sequence"/>
</dbReference>
<comment type="caution">
    <text evidence="1">The sequence shown here is derived from an EMBL/GenBank/DDBJ whole genome shotgun (WGS) entry which is preliminary data.</text>
</comment>
<dbReference type="EMBL" id="AWVM01000100">
    <property type="protein sequence ID" value="ERK48323.1"/>
    <property type="molecule type" value="Genomic_DNA"/>
</dbReference>
<dbReference type="eggNOG" id="COG3723">
    <property type="taxonomic scope" value="Bacteria"/>
</dbReference>
<evidence type="ECO:0000313" key="2">
    <source>
        <dbReference type="Proteomes" id="UP000016626"/>
    </source>
</evidence>
<gene>
    <name evidence="1" type="ORF">HMPREF9015_01892</name>
</gene>
<dbReference type="GO" id="GO:0003677">
    <property type="term" value="F:DNA binding"/>
    <property type="evidence" value="ECO:0007669"/>
    <property type="project" value="InterPro"/>
</dbReference>
<accession>U2R3V8</accession>
<protein>
    <submittedName>
        <fullName evidence="1">Recombinase, phage RecT family</fullName>
    </submittedName>
</protein>
<dbReference type="RefSeq" id="WP_021746805.1">
    <property type="nucleotide sequence ID" value="NZ_KI271422.1"/>
</dbReference>
<dbReference type="AlphaFoldDB" id="U2R3V8"/>
<name>U2R3V8_LEPWF</name>
<organism evidence="1 2">
    <name type="scientific">Leptotrichia wadei (strain F0279)</name>
    <dbReference type="NCBI Taxonomy" id="888055"/>
    <lineage>
        <taxon>Bacteria</taxon>
        <taxon>Fusobacteriati</taxon>
        <taxon>Fusobacteriota</taxon>
        <taxon>Fusobacteriia</taxon>
        <taxon>Fusobacteriales</taxon>
        <taxon>Leptotrichiaceae</taxon>
        <taxon>Leptotrichia</taxon>
    </lineage>
</organism>